<proteinExistence type="predicted"/>
<name>A0ACD3R062_LARCR</name>
<evidence type="ECO:0000313" key="2">
    <source>
        <dbReference type="Proteomes" id="UP000793456"/>
    </source>
</evidence>
<sequence>MCVLVCQAIEDGNRRVLEDVRRLLGDDSYCPQHPRELCGLIFTTCYMASENSSEDTRSRAKDLADQIGSTHMNINIDLAVKGILGIFSVVTGRLPQFRVNGGSHRENLALQNVQCCFRFEQMLPDVKVTPDKAPERFMKSDFTPIKRLLLLSLTGYFTKYDCSSADINPIGGISKTDLKSFLLHCVEQFQLTSLRGILAAPPTAELEPLTDGQVSQTDEADMGMTYSDLSVIGRLRKISKCGPFSMFCKLIHMWKDALSATEVAQKVKHFFRMYSVNRHKMTTVTPSYHAESYSPDDNRFDLRPFLYNTRWTWQFRCIDNQVAQMEANTPKQ</sequence>
<organism evidence="1 2">
    <name type="scientific">Larimichthys crocea</name>
    <name type="common">Large yellow croaker</name>
    <name type="synonym">Pseudosciaena crocea</name>
    <dbReference type="NCBI Taxonomy" id="215358"/>
    <lineage>
        <taxon>Eukaryota</taxon>
        <taxon>Metazoa</taxon>
        <taxon>Chordata</taxon>
        <taxon>Craniata</taxon>
        <taxon>Vertebrata</taxon>
        <taxon>Euteleostomi</taxon>
        <taxon>Actinopterygii</taxon>
        <taxon>Neopterygii</taxon>
        <taxon>Teleostei</taxon>
        <taxon>Neoteleostei</taxon>
        <taxon>Acanthomorphata</taxon>
        <taxon>Eupercaria</taxon>
        <taxon>Sciaenidae</taxon>
        <taxon>Larimichthys</taxon>
    </lineage>
</organism>
<keyword evidence="2" id="KW-1185">Reference proteome</keyword>
<evidence type="ECO:0000313" key="1">
    <source>
        <dbReference type="EMBL" id="TMS12793.1"/>
    </source>
</evidence>
<dbReference type="EMBL" id="CM011684">
    <property type="protein sequence ID" value="TMS12793.1"/>
    <property type="molecule type" value="Genomic_DNA"/>
</dbReference>
<comment type="caution">
    <text evidence="1">The sequence shown here is derived from an EMBL/GenBank/DDBJ whole genome shotgun (WGS) entry which is preliminary data.</text>
</comment>
<accession>A0ACD3R062</accession>
<dbReference type="Proteomes" id="UP000793456">
    <property type="component" value="Chromosome XI"/>
</dbReference>
<reference evidence="1" key="1">
    <citation type="submission" date="2018-11" db="EMBL/GenBank/DDBJ databases">
        <title>The sequence and de novo assembly of Larimichthys crocea genome using PacBio and Hi-C technologies.</title>
        <authorList>
            <person name="Xu P."/>
            <person name="Chen B."/>
            <person name="Zhou Z."/>
            <person name="Ke Q."/>
            <person name="Wu Y."/>
            <person name="Bai H."/>
            <person name="Pu F."/>
        </authorList>
    </citation>
    <scope>NUCLEOTIDE SEQUENCE</scope>
    <source>
        <tissue evidence="1">Muscle</tissue>
    </source>
</reference>
<gene>
    <name evidence="1" type="ORF">E3U43_017868</name>
</gene>
<protein>
    <submittedName>
        <fullName evidence="1">Uncharacterized protein</fullName>
    </submittedName>
</protein>